<protein>
    <submittedName>
        <fullName evidence="1">Uncharacterized protein</fullName>
    </submittedName>
</protein>
<name>A0ABY0QH36_9BRAD</name>
<gene>
    <name evidence="1" type="ORF">SAMN05444163_8024</name>
</gene>
<dbReference type="RefSeq" id="WP_091977094.1">
    <property type="nucleotide sequence ID" value="NZ_LT629693.1"/>
</dbReference>
<dbReference type="EMBL" id="LT629693">
    <property type="protein sequence ID" value="SDK40051.1"/>
    <property type="molecule type" value="Genomic_DNA"/>
</dbReference>
<sequence length="141" mass="16113">MESIISWRPPLVLRDDFIVATNEDWTREWQLQTENEAPILIEAGWKFFMQLQKQSSGDLVMTNSNDNQRLMVLDHEAGKYGLRVRQADAAQIPAGQYDYDIVLVAGDGIYRLVKGSIQVDQGITNVPGQEKWSHFPLILRP</sequence>
<accession>A0ABY0QH36</accession>
<evidence type="ECO:0000313" key="2">
    <source>
        <dbReference type="Proteomes" id="UP000198803"/>
    </source>
</evidence>
<proteinExistence type="predicted"/>
<reference evidence="1 2" key="1">
    <citation type="submission" date="2016-10" db="EMBL/GenBank/DDBJ databases">
        <authorList>
            <person name="Varghese N."/>
            <person name="Submissions S."/>
        </authorList>
    </citation>
    <scope>NUCLEOTIDE SEQUENCE [LARGE SCALE GENOMIC DNA]</scope>
    <source>
        <strain evidence="1 2">GAS524</strain>
    </source>
</reference>
<evidence type="ECO:0000313" key="1">
    <source>
        <dbReference type="EMBL" id="SDK40051.1"/>
    </source>
</evidence>
<keyword evidence="2" id="KW-1185">Reference proteome</keyword>
<dbReference type="Proteomes" id="UP000198803">
    <property type="component" value="Chromosome I"/>
</dbReference>
<organism evidence="1 2">
    <name type="scientific">Bradyrhizobium ottawaense</name>
    <dbReference type="NCBI Taxonomy" id="931866"/>
    <lineage>
        <taxon>Bacteria</taxon>
        <taxon>Pseudomonadati</taxon>
        <taxon>Pseudomonadota</taxon>
        <taxon>Alphaproteobacteria</taxon>
        <taxon>Hyphomicrobiales</taxon>
        <taxon>Nitrobacteraceae</taxon>
        <taxon>Bradyrhizobium</taxon>
    </lineage>
</organism>